<dbReference type="PIRSF" id="PIRSF003113">
    <property type="entry name" value="BolA"/>
    <property type="match status" value="1"/>
</dbReference>
<dbReference type="eggNOG" id="COG0271">
    <property type="taxonomic scope" value="Bacteria"/>
</dbReference>
<comment type="caution">
    <text evidence="5">The sequence shown here is derived from an EMBL/GenBank/DDBJ whole genome shotgun (WGS) entry which is preliminary data.</text>
</comment>
<dbReference type="GO" id="GO:0006351">
    <property type="term" value="P:DNA-templated transcription"/>
    <property type="evidence" value="ECO:0007669"/>
    <property type="project" value="TreeGrafter"/>
</dbReference>
<dbReference type="AlphaFoldDB" id="Q1YRF2"/>
<dbReference type="GO" id="GO:1990229">
    <property type="term" value="C:iron-sulfur cluster assembly complex"/>
    <property type="evidence" value="ECO:0007669"/>
    <property type="project" value="UniProtKB-ARBA"/>
</dbReference>
<dbReference type="SUPFAM" id="SSF82657">
    <property type="entry name" value="BolA-like"/>
    <property type="match status" value="1"/>
</dbReference>
<accession>Q1YRF2</accession>
<sequence length="106" mass="11665">MGPVEQIVTDKLVGQFESEVLQVTNESYMHSVPAGSETHFKVVLVTDQFAGQRQVQRHQAIYKLLAEELSGPIHALALHTYSGDEWAEAQGQAPSSPQCRGTKETD</sequence>
<dbReference type="PANTHER" id="PTHR46229">
    <property type="entry name" value="BOLA TRANSCRIPTION REGULATOR"/>
    <property type="match status" value="1"/>
</dbReference>
<gene>
    <name evidence="5" type="ORF">GB2207_03429</name>
</gene>
<proteinExistence type="inferred from homology"/>
<dbReference type="InterPro" id="IPR036065">
    <property type="entry name" value="BolA-like_sf"/>
</dbReference>
<evidence type="ECO:0000256" key="4">
    <source>
        <dbReference type="SAM" id="MobiDB-lite"/>
    </source>
</evidence>
<evidence type="ECO:0000313" key="6">
    <source>
        <dbReference type="Proteomes" id="UP000005555"/>
    </source>
</evidence>
<organism evidence="5 6">
    <name type="scientific">gamma proteobacterium HTCC2207</name>
    <dbReference type="NCBI Taxonomy" id="314287"/>
    <lineage>
        <taxon>Bacteria</taxon>
        <taxon>Pseudomonadati</taxon>
        <taxon>Pseudomonadota</taxon>
        <taxon>Gammaproteobacteria</taxon>
        <taxon>Cellvibrionales</taxon>
        <taxon>Porticoccaceae</taxon>
        <taxon>SAR92 clade</taxon>
    </lineage>
</organism>
<keyword evidence="6" id="KW-1185">Reference proteome</keyword>
<dbReference type="PANTHER" id="PTHR46229:SF2">
    <property type="entry name" value="BOLA-LIKE PROTEIN 1"/>
    <property type="match status" value="1"/>
</dbReference>
<dbReference type="OrthoDB" id="9801469at2"/>
<dbReference type="InterPro" id="IPR002634">
    <property type="entry name" value="BolA"/>
</dbReference>
<dbReference type="FunFam" id="3.30.300.90:FF:000001">
    <property type="entry name" value="Transcriptional regulator BolA"/>
    <property type="match status" value="1"/>
</dbReference>
<dbReference type="Gene3D" id="3.30.300.90">
    <property type="entry name" value="BolA-like"/>
    <property type="match status" value="1"/>
</dbReference>
<protein>
    <recommendedName>
        <fullName evidence="2">DNA-binding transcriptional regulator BolA</fullName>
    </recommendedName>
</protein>
<feature type="region of interest" description="Disordered" evidence="4">
    <location>
        <begin position="87"/>
        <end position="106"/>
    </location>
</feature>
<dbReference type="EMBL" id="AAPI01000005">
    <property type="protein sequence ID" value="EAS46656.1"/>
    <property type="molecule type" value="Genomic_DNA"/>
</dbReference>
<evidence type="ECO:0000256" key="1">
    <source>
        <dbReference type="ARBA" id="ARBA00005578"/>
    </source>
</evidence>
<dbReference type="InterPro" id="IPR050961">
    <property type="entry name" value="BolA/IbaG_stress_morph_reg"/>
</dbReference>
<dbReference type="STRING" id="314287.GB2207_03429"/>
<evidence type="ECO:0000313" key="5">
    <source>
        <dbReference type="EMBL" id="EAS46656.1"/>
    </source>
</evidence>
<reference evidence="5 6" key="1">
    <citation type="submission" date="2006-03" db="EMBL/GenBank/DDBJ databases">
        <authorList>
            <person name="Giovannoni S.J."/>
            <person name="Cho J.-C."/>
            <person name="Ferriera S."/>
            <person name="Johnson J."/>
            <person name="Kravitz S."/>
            <person name="Halpern A."/>
            <person name="Remington K."/>
            <person name="Beeson K."/>
            <person name="Tran B."/>
            <person name="Rogers Y.-H."/>
            <person name="Friedman R."/>
            <person name="Venter J.C."/>
        </authorList>
    </citation>
    <scope>NUCLEOTIDE SEQUENCE [LARGE SCALE GENOMIC DNA]</scope>
    <source>
        <strain evidence="5 6">HTCC2207</strain>
    </source>
</reference>
<dbReference type="HOGENOM" id="CLU_109462_3_1_6"/>
<dbReference type="GO" id="GO:0005829">
    <property type="term" value="C:cytosol"/>
    <property type="evidence" value="ECO:0007669"/>
    <property type="project" value="TreeGrafter"/>
</dbReference>
<comment type="similarity">
    <text evidence="1 3">Belongs to the BolA/IbaG family.</text>
</comment>
<name>Q1YRF2_9GAMM</name>
<evidence type="ECO:0000256" key="2">
    <source>
        <dbReference type="ARBA" id="ARBA00074073"/>
    </source>
</evidence>
<evidence type="ECO:0000256" key="3">
    <source>
        <dbReference type="RuleBase" id="RU003860"/>
    </source>
</evidence>
<dbReference type="Pfam" id="PF01722">
    <property type="entry name" value="BolA"/>
    <property type="match status" value="1"/>
</dbReference>
<dbReference type="Proteomes" id="UP000005555">
    <property type="component" value="Unassembled WGS sequence"/>
</dbReference>